<dbReference type="SUPFAM" id="SSF48403">
    <property type="entry name" value="Ankyrin repeat"/>
    <property type="match status" value="1"/>
</dbReference>
<accession>A0A9W4N2C1</accession>
<keyword evidence="4" id="KW-1133">Transmembrane helix</keyword>
<name>A0A9W4N2C1_9EURO</name>
<dbReference type="PANTHER" id="PTHR24166:SF48">
    <property type="entry name" value="PROTEIN VAPYRIN"/>
    <property type="match status" value="1"/>
</dbReference>
<evidence type="ECO:0000256" key="1">
    <source>
        <dbReference type="ARBA" id="ARBA00022737"/>
    </source>
</evidence>
<dbReference type="Pfam" id="PF12796">
    <property type="entry name" value="Ank_2"/>
    <property type="match status" value="2"/>
</dbReference>
<evidence type="ECO:0000313" key="5">
    <source>
        <dbReference type="EMBL" id="CAG8262886.1"/>
    </source>
</evidence>
<keyword evidence="4" id="KW-0472">Membrane</keyword>
<reference evidence="5" key="1">
    <citation type="submission" date="2021-07" db="EMBL/GenBank/DDBJ databases">
        <authorList>
            <person name="Branca A.L. A."/>
        </authorList>
    </citation>
    <scope>NUCLEOTIDE SEQUENCE</scope>
</reference>
<dbReference type="Proteomes" id="UP001152592">
    <property type="component" value="Unassembled WGS sequence"/>
</dbReference>
<dbReference type="AlphaFoldDB" id="A0A9W4N2C1"/>
<dbReference type="PROSITE" id="PS50297">
    <property type="entry name" value="ANK_REP_REGION"/>
    <property type="match status" value="7"/>
</dbReference>
<dbReference type="InterPro" id="IPR050889">
    <property type="entry name" value="Dendritic_Spine_Reg/Scaffold"/>
</dbReference>
<feature type="repeat" description="ANK" evidence="3">
    <location>
        <begin position="275"/>
        <end position="307"/>
    </location>
</feature>
<dbReference type="Gene3D" id="1.25.40.20">
    <property type="entry name" value="Ankyrin repeat-containing domain"/>
    <property type="match status" value="3"/>
</dbReference>
<feature type="transmembrane region" description="Helical" evidence="4">
    <location>
        <begin position="493"/>
        <end position="517"/>
    </location>
</feature>
<dbReference type="InterPro" id="IPR036770">
    <property type="entry name" value="Ankyrin_rpt-contain_sf"/>
</dbReference>
<dbReference type="OrthoDB" id="410920at2759"/>
<sequence length="518" mass="55036">MTPVTGPTVGGGGGALQAASFGGYESLVEILLQAGADVNAQGGEYGNALQAAALNGSPETVQILLGAGADVNAQGGEYGNALQAAAWRGSPEIVQILLGAGADVNVQGGEYGNALQAAAYNGSPETVQILLGAGADVNALGGEYGNALQAAAWRGSPEIVQILLGAGADVNVQGGEYGNALQAAAYNGSPETVQILLGAGADVNARGGEHGSPLLAAIHEGYADEVQILLRAGADSLLKDKLGRTPLHIAASKNMLHIFRLFPQLASALNNYSDFLQTPLHLAVCHGHIRFAIALLNSGADPSLPDGYGRHIMDWASHHETLLQEIQNHCSDLVLTPPDTQEMTLILQQLSRYFLFLGQFNNARYLFQLHLRQGASSKTDIYQISCNIYNQIITGTRFVCRLCVCIDLCSSCLQKYPYHSRLHPNLKHKVFEVSNVPTEDSQFTGVLSDRLTHFLSNIAHKNTRQSANQSEIERSNDSVTSLPLSKAALVRKVTFSLVTIGFAILFGVSATFLGVWYF</sequence>
<feature type="repeat" description="ANK" evidence="3">
    <location>
        <begin position="176"/>
        <end position="208"/>
    </location>
</feature>
<dbReference type="SUPFAM" id="SSF57850">
    <property type="entry name" value="RING/U-box"/>
    <property type="match status" value="1"/>
</dbReference>
<feature type="repeat" description="ANK" evidence="3">
    <location>
        <begin position="209"/>
        <end position="241"/>
    </location>
</feature>
<keyword evidence="1" id="KW-0677">Repeat</keyword>
<evidence type="ECO:0000313" key="6">
    <source>
        <dbReference type="Proteomes" id="UP001152592"/>
    </source>
</evidence>
<dbReference type="EMBL" id="CAJVPD010000042">
    <property type="protein sequence ID" value="CAG8262886.1"/>
    <property type="molecule type" value="Genomic_DNA"/>
</dbReference>
<feature type="repeat" description="ANK" evidence="3">
    <location>
        <begin position="110"/>
        <end position="142"/>
    </location>
</feature>
<keyword evidence="2 3" id="KW-0040">ANK repeat</keyword>
<dbReference type="Pfam" id="PF00023">
    <property type="entry name" value="Ank"/>
    <property type="match status" value="1"/>
</dbReference>
<evidence type="ECO:0000256" key="3">
    <source>
        <dbReference type="PROSITE-ProRule" id="PRU00023"/>
    </source>
</evidence>
<dbReference type="Pfam" id="PF13637">
    <property type="entry name" value="Ank_4"/>
    <property type="match status" value="1"/>
</dbReference>
<feature type="repeat" description="ANK" evidence="3">
    <location>
        <begin position="44"/>
        <end position="76"/>
    </location>
</feature>
<evidence type="ECO:0000256" key="2">
    <source>
        <dbReference type="ARBA" id="ARBA00023043"/>
    </source>
</evidence>
<gene>
    <name evidence="5" type="ORF">PSALAMII_LOCUS985</name>
</gene>
<dbReference type="InterPro" id="IPR002110">
    <property type="entry name" value="Ankyrin_rpt"/>
</dbReference>
<feature type="repeat" description="ANK" evidence="3">
    <location>
        <begin position="11"/>
        <end position="43"/>
    </location>
</feature>
<proteinExistence type="predicted"/>
<organism evidence="5 6">
    <name type="scientific">Penicillium salamii</name>
    <dbReference type="NCBI Taxonomy" id="1612424"/>
    <lineage>
        <taxon>Eukaryota</taxon>
        <taxon>Fungi</taxon>
        <taxon>Dikarya</taxon>
        <taxon>Ascomycota</taxon>
        <taxon>Pezizomycotina</taxon>
        <taxon>Eurotiomycetes</taxon>
        <taxon>Eurotiomycetidae</taxon>
        <taxon>Eurotiales</taxon>
        <taxon>Aspergillaceae</taxon>
        <taxon>Penicillium</taxon>
    </lineage>
</organism>
<feature type="repeat" description="ANK" evidence="3">
    <location>
        <begin position="143"/>
        <end position="175"/>
    </location>
</feature>
<feature type="repeat" description="ANK" evidence="3">
    <location>
        <begin position="77"/>
        <end position="109"/>
    </location>
</feature>
<comment type="caution">
    <text evidence="5">The sequence shown here is derived from an EMBL/GenBank/DDBJ whole genome shotgun (WGS) entry which is preliminary data.</text>
</comment>
<evidence type="ECO:0000256" key="4">
    <source>
        <dbReference type="SAM" id="Phobius"/>
    </source>
</evidence>
<dbReference type="SMART" id="SM00248">
    <property type="entry name" value="ANK"/>
    <property type="match status" value="10"/>
</dbReference>
<protein>
    <submittedName>
        <fullName evidence="5">Uncharacterized protein</fullName>
    </submittedName>
</protein>
<dbReference type="PROSITE" id="PS50088">
    <property type="entry name" value="ANK_REPEAT"/>
    <property type="match status" value="9"/>
</dbReference>
<keyword evidence="4" id="KW-0812">Transmembrane</keyword>
<feature type="repeat" description="ANK" evidence="3">
    <location>
        <begin position="242"/>
        <end position="274"/>
    </location>
</feature>
<dbReference type="PANTHER" id="PTHR24166">
    <property type="entry name" value="ROLLING PEBBLES, ISOFORM B"/>
    <property type="match status" value="1"/>
</dbReference>